<evidence type="ECO:0000256" key="6">
    <source>
        <dbReference type="RuleBase" id="RU000441"/>
    </source>
</evidence>
<dbReference type="PROSITE" id="PS00480">
    <property type="entry name" value="CITRATE_SYNTHASE"/>
    <property type="match status" value="1"/>
</dbReference>
<dbReference type="PRINTS" id="PR00143">
    <property type="entry name" value="CITRTSNTHASE"/>
</dbReference>
<keyword evidence="3" id="KW-0816">Tricarboxylic acid cycle</keyword>
<dbReference type="InterPro" id="IPR002020">
    <property type="entry name" value="Citrate_synthase"/>
</dbReference>
<dbReference type="InterPro" id="IPR036969">
    <property type="entry name" value="Citrate_synthase_sf"/>
</dbReference>
<organism evidence="7 8">
    <name type="scientific">Coccomyxa subellipsoidea</name>
    <dbReference type="NCBI Taxonomy" id="248742"/>
    <lineage>
        <taxon>Eukaryota</taxon>
        <taxon>Viridiplantae</taxon>
        <taxon>Chlorophyta</taxon>
        <taxon>core chlorophytes</taxon>
        <taxon>Trebouxiophyceae</taxon>
        <taxon>Trebouxiophyceae incertae sedis</taxon>
        <taxon>Coccomyxaceae</taxon>
        <taxon>Coccomyxa</taxon>
    </lineage>
</organism>
<dbReference type="Gene3D" id="1.10.230.10">
    <property type="entry name" value="Cytochrome P450-Terp, domain 2"/>
    <property type="match status" value="1"/>
</dbReference>
<comment type="catalytic activity">
    <reaction evidence="5">
        <text>oxaloacetate + acetyl-CoA + H2O = citrate + CoA + H(+)</text>
        <dbReference type="Rhea" id="RHEA:16845"/>
        <dbReference type="ChEBI" id="CHEBI:15377"/>
        <dbReference type="ChEBI" id="CHEBI:15378"/>
        <dbReference type="ChEBI" id="CHEBI:16452"/>
        <dbReference type="ChEBI" id="CHEBI:16947"/>
        <dbReference type="ChEBI" id="CHEBI:57287"/>
        <dbReference type="ChEBI" id="CHEBI:57288"/>
        <dbReference type="EC" id="2.3.3.16"/>
    </reaction>
</comment>
<evidence type="ECO:0000313" key="8">
    <source>
        <dbReference type="Proteomes" id="UP001491310"/>
    </source>
</evidence>
<comment type="caution">
    <text evidence="7">The sequence shown here is derived from an EMBL/GenBank/DDBJ whole genome shotgun (WGS) entry which is preliminary data.</text>
</comment>
<dbReference type="Gene3D" id="1.10.580.10">
    <property type="entry name" value="Citrate Synthase, domain 1"/>
    <property type="match status" value="1"/>
</dbReference>
<evidence type="ECO:0000256" key="3">
    <source>
        <dbReference type="ARBA" id="ARBA00022532"/>
    </source>
</evidence>
<reference evidence="7 8" key="1">
    <citation type="journal article" date="2024" name="Nat. Commun.">
        <title>Phylogenomics reveals the evolutionary origins of lichenization in chlorophyte algae.</title>
        <authorList>
            <person name="Puginier C."/>
            <person name="Libourel C."/>
            <person name="Otte J."/>
            <person name="Skaloud P."/>
            <person name="Haon M."/>
            <person name="Grisel S."/>
            <person name="Petersen M."/>
            <person name="Berrin J.G."/>
            <person name="Delaux P.M."/>
            <person name="Dal Grande F."/>
            <person name="Keller J."/>
        </authorList>
    </citation>
    <scope>NUCLEOTIDE SEQUENCE [LARGE SCALE GENOMIC DNA]</scope>
    <source>
        <strain evidence="7 8">SAG 216-7</strain>
    </source>
</reference>
<gene>
    <name evidence="7" type="ORF">WJX75_004966</name>
</gene>
<dbReference type="Proteomes" id="UP001491310">
    <property type="component" value="Unassembled WGS sequence"/>
</dbReference>
<dbReference type="PANTHER" id="PTHR42871">
    <property type="entry name" value="CITRATE SYNTHASE"/>
    <property type="match status" value="1"/>
</dbReference>
<comment type="similarity">
    <text evidence="2 5 6">Belongs to the citrate synthase family.</text>
</comment>
<dbReference type="InterPro" id="IPR016143">
    <property type="entry name" value="Citrate_synth-like_sm_a-sub"/>
</dbReference>
<evidence type="ECO:0000256" key="4">
    <source>
        <dbReference type="ARBA" id="ARBA00022679"/>
    </source>
</evidence>
<dbReference type="CDD" id="cd06114">
    <property type="entry name" value="EcCS_like"/>
    <property type="match status" value="1"/>
</dbReference>
<dbReference type="EC" id="2.3.3.16" evidence="5"/>
<dbReference type="InterPro" id="IPR019810">
    <property type="entry name" value="Citrate_synthase_AS"/>
</dbReference>
<dbReference type="SUPFAM" id="SSF48256">
    <property type="entry name" value="Citrate synthase"/>
    <property type="match status" value="1"/>
</dbReference>
<dbReference type="EMBL" id="JALJOT010000005">
    <property type="protein sequence ID" value="KAK9915122.1"/>
    <property type="molecule type" value="Genomic_DNA"/>
</dbReference>
<accession>A0ABR2YTZ1</accession>
<name>A0ABR2YTZ1_9CHLO</name>
<proteinExistence type="inferred from homology"/>
<keyword evidence="4 5" id="KW-0808">Transferase</keyword>
<dbReference type="Gene3D" id="2.20.28.60">
    <property type="match status" value="1"/>
</dbReference>
<dbReference type="NCBIfam" id="NF004126">
    <property type="entry name" value="PRK05614.1"/>
    <property type="match status" value="1"/>
</dbReference>
<keyword evidence="8" id="KW-1185">Reference proteome</keyword>
<dbReference type="NCBIfam" id="TIGR01798">
    <property type="entry name" value="cit_synth_I"/>
    <property type="match status" value="1"/>
</dbReference>
<protein>
    <recommendedName>
        <fullName evidence="5 6">Citrate synthase</fullName>
        <ecNumber evidence="5">2.3.3.16</ecNumber>
    </recommendedName>
</protein>
<dbReference type="PIRSF" id="PIRSF001369">
    <property type="entry name" value="Citrate_synth"/>
    <property type="match status" value="1"/>
</dbReference>
<dbReference type="Pfam" id="PF00285">
    <property type="entry name" value="Citrate_synt"/>
    <property type="match status" value="1"/>
</dbReference>
<evidence type="ECO:0000256" key="5">
    <source>
        <dbReference type="PIRNR" id="PIRNR001369"/>
    </source>
</evidence>
<evidence type="ECO:0000256" key="2">
    <source>
        <dbReference type="ARBA" id="ARBA00010566"/>
    </source>
</evidence>
<comment type="pathway">
    <text evidence="1">Carbohydrate metabolism; tricarboxylic acid cycle; isocitrate from oxaloacetate: step 1/2.</text>
</comment>
<evidence type="ECO:0000313" key="7">
    <source>
        <dbReference type="EMBL" id="KAK9915122.1"/>
    </source>
</evidence>
<evidence type="ECO:0000256" key="1">
    <source>
        <dbReference type="ARBA" id="ARBA00004751"/>
    </source>
</evidence>
<sequence>MVQETKHVGIESLSTENATLKLPNGQKIDLPFLTDAANNQFLDIRKLQPSTGICTYDPGYTSTGSCSSTITYIDGKEGVLLYRGYNIEDLAEQGDFLDSAYLLLMNELPTAEQKATFEQEITMHTLVHEQLIHFYKGFKHDAHPMAIMTGVVGALSAFEPYAADIADPASRMRSCLRMISRMPTLAAIAYRTSRGYPIIYPRNDLDYASRFLHMMFAWPTQKYDVDPVLARALEKILILHMDHEQNASTSTVRTAGSSQANPFACIASGIAALWGPAHGGANEAVLRMLEDIGSKDRIPEALARAKDKKDPFRLMGFGHRVYKTFDPRAKVMRKVCHEVLEHLQIKDDALLDIAMELENVATHDPYFVQRGLYPNVDFYSGIVLRALGVPLDMFTVLFAVSRTCGWVAQWKEMAEEQQRTPKISRPRQMYTGYMLRPYVPLGDRYAKDHDEAGTVSNQDAAAARFANSMALESRQVSCNAARMV</sequence>
<dbReference type="InterPro" id="IPR016142">
    <property type="entry name" value="Citrate_synth-like_lrg_a-sub"/>
</dbReference>
<dbReference type="InterPro" id="IPR024176">
    <property type="entry name" value="Citrate_synthase_bac-typ"/>
</dbReference>
<dbReference type="InterPro" id="IPR010953">
    <property type="entry name" value="Citrate_synthase_typ-I"/>
</dbReference>
<dbReference type="PANTHER" id="PTHR42871:SF1">
    <property type="entry name" value="CITRATE SYNTHASE"/>
    <property type="match status" value="1"/>
</dbReference>